<evidence type="ECO:0000256" key="1">
    <source>
        <dbReference type="SAM" id="MobiDB-lite"/>
    </source>
</evidence>
<evidence type="ECO:0000313" key="3">
    <source>
        <dbReference type="EMBL" id="EHA55996.1"/>
    </source>
</evidence>
<keyword evidence="2" id="KW-0812">Transmembrane</keyword>
<dbReference type="HOGENOM" id="CLU_1510905_0_0_1"/>
<evidence type="ECO:0000313" key="4">
    <source>
        <dbReference type="Proteomes" id="UP000009058"/>
    </source>
</evidence>
<organism evidence="3 4">
    <name type="scientific">Pyricularia oryzae (strain 70-15 / ATCC MYA-4617 / FGSC 8958)</name>
    <name type="common">Rice blast fungus</name>
    <name type="synonym">Magnaporthe oryzae</name>
    <dbReference type="NCBI Taxonomy" id="242507"/>
    <lineage>
        <taxon>Eukaryota</taxon>
        <taxon>Fungi</taxon>
        <taxon>Dikarya</taxon>
        <taxon>Ascomycota</taxon>
        <taxon>Pezizomycotina</taxon>
        <taxon>Sordariomycetes</taxon>
        <taxon>Sordariomycetidae</taxon>
        <taxon>Magnaporthales</taxon>
        <taxon>Pyriculariaceae</taxon>
        <taxon>Pyricularia</taxon>
    </lineage>
</organism>
<dbReference type="Proteomes" id="UP000009058">
    <property type="component" value="Chromosome 2"/>
</dbReference>
<reference key="2">
    <citation type="submission" date="2011-05" db="EMBL/GenBank/DDBJ databases">
        <title>The Genome Sequence of Magnaporthe oryzae 70-15.</title>
        <authorList>
            <consortium name="The Broad Institute Genome Sequencing Platform"/>
            <person name="Ma L.-J."/>
            <person name="Dead R."/>
            <person name="Young S.K."/>
            <person name="Zeng Q."/>
            <person name="Gargeya S."/>
            <person name="Fitzgerald M."/>
            <person name="Haas B."/>
            <person name="Abouelleil A."/>
            <person name="Alvarado L."/>
            <person name="Arachchi H.M."/>
            <person name="Berlin A."/>
            <person name="Brown A."/>
            <person name="Chapman S.B."/>
            <person name="Chen Z."/>
            <person name="Dunbar C."/>
            <person name="Freedman E."/>
            <person name="Gearin G."/>
            <person name="Gellesch M."/>
            <person name="Goldberg J."/>
            <person name="Griggs A."/>
            <person name="Gujja S."/>
            <person name="Heiman D."/>
            <person name="Howarth C."/>
            <person name="Larson L."/>
            <person name="Lui A."/>
            <person name="MacDonald P.J.P."/>
            <person name="Mehta T."/>
            <person name="Montmayeur A."/>
            <person name="Murphy C."/>
            <person name="Neiman D."/>
            <person name="Pearson M."/>
            <person name="Priest M."/>
            <person name="Roberts A."/>
            <person name="Saif S."/>
            <person name="Shea T."/>
            <person name="Shenoy N."/>
            <person name="Sisk P."/>
            <person name="Stolte C."/>
            <person name="Sykes S."/>
            <person name="Yandava C."/>
            <person name="Wortman J."/>
            <person name="Nusbaum C."/>
            <person name="Birren B."/>
        </authorList>
    </citation>
    <scope>NUCLEOTIDE SEQUENCE</scope>
    <source>
        <strain>70-15</strain>
    </source>
</reference>
<feature type="region of interest" description="Disordered" evidence="1">
    <location>
        <begin position="25"/>
        <end position="59"/>
    </location>
</feature>
<proteinExistence type="predicted"/>
<keyword evidence="2" id="KW-0472">Membrane</keyword>
<dbReference type="KEGG" id="mgr:MGG_12481"/>
<feature type="compositionally biased region" description="Low complexity" evidence="1">
    <location>
        <begin position="33"/>
        <end position="59"/>
    </location>
</feature>
<dbReference type="AlphaFoldDB" id="G4MX98"/>
<accession>G4MX98</accession>
<dbReference type="EMBL" id="CM001232">
    <property type="protein sequence ID" value="EHA55996.1"/>
    <property type="molecule type" value="Genomic_DNA"/>
</dbReference>
<sequence>MAGCWLISLRTSAGPILLVRPAIGKRARGHQEPSVTSTATPGPTATPSATTSATPLGASADRRLSDGAQAGIGIRAFLGALLLLGLVSFLGFRFRGARTKRGSHQDMVPALGPTKTDSASQSEAHSYMASEETISIRQRAEVFDVGVRPDLYLYQQWQAPLVPELQTEPDVETHKYRV</sequence>
<dbReference type="OrthoDB" id="5367645at2759"/>
<name>G4MX98_PYRO7</name>
<evidence type="ECO:0000256" key="2">
    <source>
        <dbReference type="SAM" id="Phobius"/>
    </source>
</evidence>
<dbReference type="GeneID" id="2678557"/>
<dbReference type="RefSeq" id="XP_003715803.1">
    <property type="nucleotide sequence ID" value="XM_003715755.1"/>
</dbReference>
<reference evidence="3 4" key="1">
    <citation type="journal article" date="2005" name="Nature">
        <title>The genome sequence of the rice blast fungus Magnaporthe grisea.</title>
        <authorList>
            <person name="Dean R.A."/>
            <person name="Talbot N.J."/>
            <person name="Ebbole D.J."/>
            <person name="Farman M.L."/>
            <person name="Mitchell T.K."/>
            <person name="Orbach M.J."/>
            <person name="Thon M."/>
            <person name="Kulkarni R."/>
            <person name="Xu J.R."/>
            <person name="Pan H."/>
            <person name="Read N.D."/>
            <person name="Lee Y.H."/>
            <person name="Carbone I."/>
            <person name="Brown D."/>
            <person name="Oh Y.Y."/>
            <person name="Donofrio N."/>
            <person name="Jeong J.S."/>
            <person name="Soanes D.M."/>
            <person name="Djonovic S."/>
            <person name="Kolomiets E."/>
            <person name="Rehmeyer C."/>
            <person name="Li W."/>
            <person name="Harding M."/>
            <person name="Kim S."/>
            <person name="Lebrun M.H."/>
            <person name="Bohnert H."/>
            <person name="Coughlan S."/>
            <person name="Butler J."/>
            <person name="Calvo S."/>
            <person name="Ma L.J."/>
            <person name="Nicol R."/>
            <person name="Purcell S."/>
            <person name="Nusbaum C."/>
            <person name="Galagan J.E."/>
            <person name="Birren B.W."/>
        </authorList>
    </citation>
    <scope>NUCLEOTIDE SEQUENCE [LARGE SCALE GENOMIC DNA]</scope>
    <source>
        <strain evidence="4">70-15 / ATCC MYA-4617 / FGSC 8958</strain>
    </source>
</reference>
<dbReference type="InParanoid" id="G4MX98"/>
<gene>
    <name evidence="3" type="ORF">MGG_12481</name>
</gene>
<keyword evidence="2" id="KW-1133">Transmembrane helix</keyword>
<keyword evidence="4" id="KW-1185">Reference proteome</keyword>
<dbReference type="VEuPathDB" id="FungiDB:MGG_12481"/>
<protein>
    <submittedName>
        <fullName evidence="3">Uncharacterized protein</fullName>
    </submittedName>
</protein>
<feature type="transmembrane region" description="Helical" evidence="2">
    <location>
        <begin position="72"/>
        <end position="92"/>
    </location>
</feature>